<keyword evidence="2" id="KW-0805">Transcription regulation</keyword>
<proteinExistence type="predicted"/>
<dbReference type="SUPFAM" id="SSF46785">
    <property type="entry name" value="Winged helix' DNA-binding domain"/>
    <property type="match status" value="1"/>
</dbReference>
<dbReference type="Gene3D" id="1.10.10.10">
    <property type="entry name" value="Winged helix-like DNA-binding domain superfamily/Winged helix DNA-binding domain"/>
    <property type="match status" value="1"/>
</dbReference>
<dbReference type="SMART" id="SM00420">
    <property type="entry name" value="HTH_DEOR"/>
    <property type="match status" value="1"/>
</dbReference>
<dbReference type="PANTHER" id="PTHR30363">
    <property type="entry name" value="HTH-TYPE TRANSCRIPTIONAL REGULATOR SRLR-RELATED"/>
    <property type="match status" value="1"/>
</dbReference>
<dbReference type="Gene3D" id="3.40.50.1360">
    <property type="match status" value="1"/>
</dbReference>
<evidence type="ECO:0000256" key="2">
    <source>
        <dbReference type="ARBA" id="ARBA00023015"/>
    </source>
</evidence>
<dbReference type="InterPro" id="IPR036388">
    <property type="entry name" value="WH-like_DNA-bd_sf"/>
</dbReference>
<dbReference type="SUPFAM" id="SSF100950">
    <property type="entry name" value="NagB/RpiA/CoA transferase-like"/>
    <property type="match status" value="1"/>
</dbReference>
<evidence type="ECO:0000256" key="3">
    <source>
        <dbReference type="ARBA" id="ARBA00023125"/>
    </source>
</evidence>
<dbReference type="PROSITE" id="PS00894">
    <property type="entry name" value="HTH_DEOR_1"/>
    <property type="match status" value="1"/>
</dbReference>
<dbReference type="PANTHER" id="PTHR30363:SF4">
    <property type="entry name" value="GLYCEROL-3-PHOSPHATE REGULON REPRESSOR"/>
    <property type="match status" value="1"/>
</dbReference>
<dbReference type="Pfam" id="PF08220">
    <property type="entry name" value="HTH_DeoR"/>
    <property type="match status" value="1"/>
</dbReference>
<keyword evidence="3" id="KW-0238">DNA-binding</keyword>
<dbReference type="InterPro" id="IPR018356">
    <property type="entry name" value="Tscrpt_reg_HTH_DeoR_CS"/>
</dbReference>
<dbReference type="SMART" id="SM01134">
    <property type="entry name" value="DeoRC"/>
    <property type="match status" value="1"/>
</dbReference>
<feature type="domain" description="HTH deoR-type" evidence="5">
    <location>
        <begin position="16"/>
        <end position="71"/>
    </location>
</feature>
<dbReference type="InterPro" id="IPR037171">
    <property type="entry name" value="NagB/RpiA_transferase-like"/>
</dbReference>
<evidence type="ECO:0000256" key="1">
    <source>
        <dbReference type="ARBA" id="ARBA00022491"/>
    </source>
</evidence>
<dbReference type="Proteomes" id="UP000445696">
    <property type="component" value="Unassembled WGS sequence"/>
</dbReference>
<sequence>MDCPYKFGGPAGKMKQTKRQLAIMNMLQVEKSCGIIELAKKLGVSDETIRRDIKEMAKFGAVEKIHGGVMLPNTALEAPFLRRLEAQRREKQRIAKLAASLIVDGETLLIDNGSTSCYVAKALSQHRDLTIVTNSTEVARDLCGRNNNKVFMAGGEIRADDSATYGPTAVNFARQFATERAILSIAAISADQGFLDCDLGEAEFKRAILPQAASIIIVADHTKFNRPGVVKVCDFDAVDLLLTDQPPPQSIIDKLGRERIMIA</sequence>
<organism evidence="6 7">
    <name type="scientific">Sneathiella chungangensis</name>
    <dbReference type="NCBI Taxonomy" id="1418234"/>
    <lineage>
        <taxon>Bacteria</taxon>
        <taxon>Pseudomonadati</taxon>
        <taxon>Pseudomonadota</taxon>
        <taxon>Alphaproteobacteria</taxon>
        <taxon>Sneathiellales</taxon>
        <taxon>Sneathiellaceae</taxon>
        <taxon>Sneathiella</taxon>
    </lineage>
</organism>
<evidence type="ECO:0000313" key="6">
    <source>
        <dbReference type="EMBL" id="MZR22418.1"/>
    </source>
</evidence>
<dbReference type="InterPro" id="IPR036390">
    <property type="entry name" value="WH_DNA-bd_sf"/>
</dbReference>
<dbReference type="Pfam" id="PF00455">
    <property type="entry name" value="DeoRC"/>
    <property type="match status" value="1"/>
</dbReference>
<evidence type="ECO:0000259" key="5">
    <source>
        <dbReference type="PROSITE" id="PS51000"/>
    </source>
</evidence>
<dbReference type="InterPro" id="IPR014036">
    <property type="entry name" value="DeoR-like_C"/>
</dbReference>
<dbReference type="GO" id="GO:0003700">
    <property type="term" value="F:DNA-binding transcription factor activity"/>
    <property type="evidence" value="ECO:0007669"/>
    <property type="project" value="InterPro"/>
</dbReference>
<evidence type="ECO:0000313" key="7">
    <source>
        <dbReference type="Proteomes" id="UP000445696"/>
    </source>
</evidence>
<accession>A0A845MEL8</accession>
<dbReference type="PRINTS" id="PR00037">
    <property type="entry name" value="HTHLACR"/>
</dbReference>
<dbReference type="InterPro" id="IPR001034">
    <property type="entry name" value="DeoR_HTH"/>
</dbReference>
<gene>
    <name evidence="6" type="ORF">GQF03_08745</name>
</gene>
<dbReference type="InterPro" id="IPR050313">
    <property type="entry name" value="Carb_Metab_HTH_regulators"/>
</dbReference>
<dbReference type="PROSITE" id="PS51000">
    <property type="entry name" value="HTH_DEOR_2"/>
    <property type="match status" value="1"/>
</dbReference>
<reference evidence="6 7" key="1">
    <citation type="journal article" date="2014" name="Int. J. Syst. Evol. Microbiol.">
        <title>Sneathiella chungangensis sp. nov., isolated from a marine sand, and emended description of the genus Sneathiella.</title>
        <authorList>
            <person name="Siamphan C."/>
            <person name="Kim H."/>
            <person name="Lee J.S."/>
            <person name="Kim W."/>
        </authorList>
    </citation>
    <scope>NUCLEOTIDE SEQUENCE [LARGE SCALE GENOMIC DNA]</scope>
    <source>
        <strain evidence="6 7">KCTC 32476</strain>
    </source>
</reference>
<comment type="caution">
    <text evidence="6">The sequence shown here is derived from an EMBL/GenBank/DDBJ whole genome shotgun (WGS) entry which is preliminary data.</text>
</comment>
<dbReference type="AlphaFoldDB" id="A0A845MEL8"/>
<keyword evidence="7" id="KW-1185">Reference proteome</keyword>
<name>A0A845MEL8_9PROT</name>
<dbReference type="EMBL" id="WTVA01000003">
    <property type="protein sequence ID" value="MZR22418.1"/>
    <property type="molecule type" value="Genomic_DNA"/>
</dbReference>
<keyword evidence="1" id="KW-0678">Repressor</keyword>
<evidence type="ECO:0000256" key="4">
    <source>
        <dbReference type="ARBA" id="ARBA00023163"/>
    </source>
</evidence>
<keyword evidence="4" id="KW-0804">Transcription</keyword>
<dbReference type="GO" id="GO:0003677">
    <property type="term" value="F:DNA binding"/>
    <property type="evidence" value="ECO:0007669"/>
    <property type="project" value="UniProtKB-KW"/>
</dbReference>
<protein>
    <submittedName>
        <fullName evidence="6">DeoR family transcriptional regulator</fullName>
    </submittedName>
</protein>